<protein>
    <submittedName>
        <fullName evidence="3">Pentatricopeptide repeat-containing protein</fullName>
    </submittedName>
</protein>
<reference evidence="3" key="1">
    <citation type="submission" date="2016-06" db="UniProtKB">
        <authorList>
            <consortium name="WormBaseParasite"/>
        </authorList>
    </citation>
    <scope>IDENTIFICATION</scope>
</reference>
<evidence type="ECO:0000313" key="1">
    <source>
        <dbReference type="EMBL" id="VDP94648.1"/>
    </source>
</evidence>
<dbReference type="OrthoDB" id="6247559at2759"/>
<dbReference type="WBParaSite" id="ECPE_0001740301-mRNA-1">
    <property type="protein sequence ID" value="ECPE_0001740301-mRNA-1"/>
    <property type="gene ID" value="ECPE_0001740301"/>
</dbReference>
<dbReference type="Proteomes" id="UP000272942">
    <property type="component" value="Unassembled WGS sequence"/>
</dbReference>
<keyword evidence="2" id="KW-1185">Reference proteome</keyword>
<organism evidence="3">
    <name type="scientific">Echinostoma caproni</name>
    <dbReference type="NCBI Taxonomy" id="27848"/>
    <lineage>
        <taxon>Eukaryota</taxon>
        <taxon>Metazoa</taxon>
        <taxon>Spiralia</taxon>
        <taxon>Lophotrochozoa</taxon>
        <taxon>Platyhelminthes</taxon>
        <taxon>Trematoda</taxon>
        <taxon>Digenea</taxon>
        <taxon>Plagiorchiida</taxon>
        <taxon>Echinostomata</taxon>
        <taxon>Echinostomatoidea</taxon>
        <taxon>Echinostomatidae</taxon>
        <taxon>Echinostoma</taxon>
    </lineage>
</organism>
<proteinExistence type="predicted"/>
<gene>
    <name evidence="1" type="ORF">ECPE_LOCUS17358</name>
</gene>
<reference evidence="1 2" key="2">
    <citation type="submission" date="2018-11" db="EMBL/GenBank/DDBJ databases">
        <authorList>
            <consortium name="Pathogen Informatics"/>
        </authorList>
    </citation>
    <scope>NUCLEOTIDE SEQUENCE [LARGE SCALE GENOMIC DNA]</scope>
    <source>
        <strain evidence="1 2">Egypt</strain>
    </source>
</reference>
<sequence>MELIIGPARAVFDAARRGPERMEWVTPMDVLMAVFDTPADCQEALRCFRAMRLGVGLDPRSRAMTLHGLLNRALPTVNEITLSEPLLGRFREILPEDLRR</sequence>
<accession>A0A183BDS3</accession>
<evidence type="ECO:0000313" key="3">
    <source>
        <dbReference type="WBParaSite" id="ECPE_0001740301-mRNA-1"/>
    </source>
</evidence>
<evidence type="ECO:0000313" key="2">
    <source>
        <dbReference type="Proteomes" id="UP000272942"/>
    </source>
</evidence>
<dbReference type="EMBL" id="UZAN01068893">
    <property type="protein sequence ID" value="VDP94648.1"/>
    <property type="molecule type" value="Genomic_DNA"/>
</dbReference>
<name>A0A183BDS3_9TREM</name>
<dbReference type="AlphaFoldDB" id="A0A183BDS3"/>